<dbReference type="RefSeq" id="WP_102298773.1">
    <property type="nucleotide sequence ID" value="NZ_JAAHTI010000002.1"/>
</dbReference>
<name>A0AA45A9Y0_9VIBR</name>
<gene>
    <name evidence="2" type="ORF">BCV38_17740</name>
</gene>
<dbReference type="Gene3D" id="1.25.40.10">
    <property type="entry name" value="Tetratricopeptide repeat domain"/>
    <property type="match status" value="3"/>
</dbReference>
<proteinExistence type="predicted"/>
<protein>
    <recommendedName>
        <fullName evidence="4">Bacterial transcriptional activator domain-containing protein</fullName>
    </recommendedName>
</protein>
<sequence length="394" mass="45358">MMKQIWILVGLLLMPLTTQAKELTQYTAIRVQKAHKLAQDERVKQAIDVLAGLELSKGYDKAYVARMLGVFYWQDGKTDTAIKQLTYAVDSNLLVDEQAWVTKRMLADLLLNDQQFKKALPHYYELVKTAPEKEKKKKDTLWMRIAQAEYQIENWSKVLVAIGNRDKFNSKPELSPLSLKLGAQLQLKQWKPSIPTLESLIELQPEKDNWWRQLVGIQLRLERNRDALNTLALADLQGVELKNSDRRLLAQLYAKRGIPERAAQEISKLDDANSDVQLLAEQATYWQLAKEWDNAIEVWTLASKKDTQYHWNVAQLLVQQGYYDRALVVLDKVKDKNKQADVALAKVRSWYKLKNLDNALAQAKRANNIEPSSEAKGWIKYLTQLRTVSDNGNV</sequence>
<feature type="chain" id="PRO_5041328910" description="Bacterial transcriptional activator domain-containing protein" evidence="1">
    <location>
        <begin position="21"/>
        <end position="394"/>
    </location>
</feature>
<comment type="caution">
    <text evidence="2">The sequence shown here is derived from an EMBL/GenBank/DDBJ whole genome shotgun (WGS) entry which is preliminary data.</text>
</comment>
<dbReference type="InterPro" id="IPR011990">
    <property type="entry name" value="TPR-like_helical_dom_sf"/>
</dbReference>
<evidence type="ECO:0000313" key="2">
    <source>
        <dbReference type="EMBL" id="PME31386.1"/>
    </source>
</evidence>
<keyword evidence="3" id="KW-1185">Reference proteome</keyword>
<dbReference type="SUPFAM" id="SSF48452">
    <property type="entry name" value="TPR-like"/>
    <property type="match status" value="3"/>
</dbReference>
<dbReference type="Proteomes" id="UP000239763">
    <property type="component" value="Unassembled WGS sequence"/>
</dbReference>
<organism evidence="2 3">
    <name type="scientific">Vibrio lentus</name>
    <dbReference type="NCBI Taxonomy" id="136468"/>
    <lineage>
        <taxon>Bacteria</taxon>
        <taxon>Pseudomonadati</taxon>
        <taxon>Pseudomonadota</taxon>
        <taxon>Gammaproteobacteria</taxon>
        <taxon>Vibrionales</taxon>
        <taxon>Vibrionaceae</taxon>
        <taxon>Vibrio</taxon>
    </lineage>
</organism>
<evidence type="ECO:0000313" key="3">
    <source>
        <dbReference type="Proteomes" id="UP000239763"/>
    </source>
</evidence>
<feature type="signal peptide" evidence="1">
    <location>
        <begin position="1"/>
        <end position="20"/>
    </location>
</feature>
<dbReference type="GeneID" id="69651749"/>
<dbReference type="EMBL" id="MCSB01000006">
    <property type="protein sequence ID" value="PME31386.1"/>
    <property type="molecule type" value="Genomic_DNA"/>
</dbReference>
<reference evidence="2 3" key="1">
    <citation type="journal article" date="2018" name="Nature">
        <title>A major lineage of non-tailed dsDNA viruses as unrecognized killers of marine bacteria.</title>
        <authorList>
            <person name="Kauffman K.M."/>
            <person name="Hussain F.A."/>
            <person name="Yang J."/>
            <person name="Arevalo P."/>
            <person name="Brown J.M."/>
            <person name="Chang W.K."/>
            <person name="VanInsberghe D."/>
            <person name="Elsherbini J."/>
            <person name="Sharma R.S."/>
            <person name="Cutler M.B."/>
            <person name="Kelly L."/>
            <person name="Polz M.F."/>
        </authorList>
    </citation>
    <scope>NUCLEOTIDE SEQUENCE [LARGE SCALE GENOMIC DNA]</scope>
    <source>
        <strain evidence="2 3">10N.286.55.E1</strain>
    </source>
</reference>
<evidence type="ECO:0008006" key="4">
    <source>
        <dbReference type="Google" id="ProtNLM"/>
    </source>
</evidence>
<evidence type="ECO:0000256" key="1">
    <source>
        <dbReference type="SAM" id="SignalP"/>
    </source>
</evidence>
<dbReference type="AlphaFoldDB" id="A0AA45A9Y0"/>
<keyword evidence="1" id="KW-0732">Signal</keyword>
<accession>A0AA45A9Y0</accession>